<sequence length="1626" mass="189344">MENKADYLAKLNGIVSHFTGLEREIGECVLSIASGDPHDLDPYETKLEGLLSTVSSDDIFNPLKSVVSKLVNPYFGDLFQYICEHKVEYPNTVGFDRRPFRTTEQMVHLSGIISKLYYLMDMNHKEMTLEHLIGIESSEYYFSNLKADMIAYEIDTNPARIMPLLHEMVYGENQNELLSLNVIKGMLLSHHQEAYKMLGELLIAARLQEGLRQSIVENMDEGTIDATLYLLKIILDHDLIRYSSVVRALMVWTGIELETNKPRVIKQAIQYAYDCLTNEEKRLTYLTSKDVFQVYFSLWATAVKEESDLYANIVQVLNFGEHYQKLVALSLLIQSQNDHLKYKTIEPFLAETNPEVEAFILNLYPYQINYRWIYEKDCVDYVRHIELERVPELEEYTVRKFQFNLFKEKLLAIGRKEREFVSPTGQYVSITSDLLAQKMMYLTAYDMNEHFIEELILLKDEVSPDTRRDLLEFFVVNENGVKQREFLFSSLSDKSLANREMALSIIKKLTLTSTELVIVENLLKLKTASIRQGAIQTLLNVNIELLQHSIHRLFNSKSEWQRLGGLEILFEISQDQTRQELSLLLSPMLNIIKSPTEKEKILIQNISKKETYTEENGFGLLKPSEESSNFIELEDLIEMNQDTFFTYPIEKAKSFLQGLNDLIYENRHVEYEVEWEGGFKQKVLIDNQLDHGPKSHENEREIERFPLAPIWIQYLEENPLHEYELLQIWSYFELGHVRRFYHDKLEFWEQDEFPKLNDWRKKVVKRVINMDQLDAFEKFREEIPYHFGVQNLIEAYVADCDKALIFKHTSKMLSTIINAISLDKLEKEIGLALVLSSPWIDWLSTFVHDKESFRKYFSMKYHLYTLSNYKNFTFSTENWANAYELGIVSYNELMREMLTREESSAHIYHLTERNNEILAKHPVIHSLKDHMIDRIVNIELNRGELPTEVTKLAINIRYFEGMEYFVELLSRLENETFVRGYIYSYDEKTTRKEAFSHLIQTCYPHGNDNSKKLEVLLREKQVSEKRLLEAAIYAPQWIDIVAEYLKWDGLKSTVWYFHAHIYEQFTAEKETIVAQYSPITPVEFNDGAFDIDWFKDSYHCMGEEKFQVVYDCAKYISGGANHRRAQLFADATLGKLVKEKLLESVTDKRNKDHLLSYSLIPLEGRKDLLERYEFIQTFLKESKSYGAQRRASESKIASIALSNLARNAGYKDVTRLTWDMESQKIVEVSHYFQAKSIDELSVSLVIDEQGGPEIEVIKNGKKLKSVPSKYKKHSYVLELKELKTELRDLYKRAKGELERSMETGSAFTVDELIGISHNPVIAPLIKTLVFKYQDVLGYFRNGSLVGLDESVVSLNIQDEVVIAHPYDLFISRQWSHYQKHLFDQQWKQPFKQVFRELYVPNIDELENGTISRRYSGHQIQPQKTVALLRNRNWTVSYEEGLQRVYYKENVIAKIYALADWFSPSDIEAPTIETVEFFNRNTLESIRISDIPPLIFSETMRDVDLVVSFAHVGGVDPEASLTTIEMRTVIVTESLRLMKIMNVILSGNHAIINGKLGEYSVHLGSGNVYKQASGAISIIPVHSQHRGKIFLPFMDEDPKTAEILSKIVLLAQDTKIKDPYILEQIRS</sequence>
<evidence type="ECO:0000256" key="1">
    <source>
        <dbReference type="SAM" id="Coils"/>
    </source>
</evidence>
<feature type="domain" description="DUF7737" evidence="4">
    <location>
        <begin position="1523"/>
        <end position="1624"/>
    </location>
</feature>
<name>A0ABU5J3J6_9BACI</name>
<comment type="caution">
    <text evidence="5">The sequence shown here is derived from an EMBL/GenBank/DDBJ whole genome shotgun (WGS) entry which is preliminary data.</text>
</comment>
<dbReference type="Pfam" id="PF18991">
    <property type="entry name" value="DUF5724"/>
    <property type="match status" value="1"/>
</dbReference>
<keyword evidence="1" id="KW-0175">Coiled coil</keyword>
<protein>
    <submittedName>
        <fullName evidence="5">DUF4132 domain-containing protein</fullName>
    </submittedName>
</protein>
<dbReference type="InterPro" id="IPR025406">
    <property type="entry name" value="DUF4132"/>
</dbReference>
<dbReference type="InterPro" id="IPR056639">
    <property type="entry name" value="DUF7737"/>
</dbReference>
<dbReference type="EMBL" id="JAXOFX010000017">
    <property type="protein sequence ID" value="MDZ5473935.1"/>
    <property type="molecule type" value="Genomic_DNA"/>
</dbReference>
<organism evidence="5 6">
    <name type="scientific">Robertmurraya mangrovi</name>
    <dbReference type="NCBI Taxonomy" id="3098077"/>
    <lineage>
        <taxon>Bacteria</taxon>
        <taxon>Bacillati</taxon>
        <taxon>Bacillota</taxon>
        <taxon>Bacilli</taxon>
        <taxon>Bacillales</taxon>
        <taxon>Bacillaceae</taxon>
        <taxon>Robertmurraya</taxon>
    </lineage>
</organism>
<dbReference type="InterPro" id="IPR043782">
    <property type="entry name" value="DUF5724"/>
</dbReference>
<evidence type="ECO:0000313" key="5">
    <source>
        <dbReference type="EMBL" id="MDZ5473935.1"/>
    </source>
</evidence>
<feature type="coiled-coil region" evidence="1">
    <location>
        <begin position="1272"/>
        <end position="1303"/>
    </location>
</feature>
<dbReference type="Proteomes" id="UP001290455">
    <property type="component" value="Unassembled WGS sequence"/>
</dbReference>
<proteinExistence type="predicted"/>
<feature type="domain" description="DUF5724" evidence="3">
    <location>
        <begin position="54"/>
        <end position="1220"/>
    </location>
</feature>
<dbReference type="Pfam" id="PF13569">
    <property type="entry name" value="DUF4132"/>
    <property type="match status" value="1"/>
</dbReference>
<dbReference type="Pfam" id="PF24879">
    <property type="entry name" value="DUF7737"/>
    <property type="match status" value="1"/>
</dbReference>
<evidence type="ECO:0000313" key="6">
    <source>
        <dbReference type="Proteomes" id="UP001290455"/>
    </source>
</evidence>
<feature type="domain" description="DUF4132" evidence="2">
    <location>
        <begin position="1260"/>
        <end position="1433"/>
    </location>
</feature>
<evidence type="ECO:0000259" key="3">
    <source>
        <dbReference type="Pfam" id="PF18991"/>
    </source>
</evidence>
<gene>
    <name evidence="5" type="ORF">SM124_19630</name>
</gene>
<reference evidence="5 6" key="1">
    <citation type="submission" date="2023-11" db="EMBL/GenBank/DDBJ databases">
        <title>Bacillus jintuensis, isolated from a mudflat on the Beibu Gulf coast.</title>
        <authorList>
            <person name="Li M."/>
        </authorList>
    </citation>
    <scope>NUCLEOTIDE SEQUENCE [LARGE SCALE GENOMIC DNA]</scope>
    <source>
        <strain evidence="5 6">31A1R</strain>
    </source>
</reference>
<keyword evidence="6" id="KW-1185">Reference proteome</keyword>
<evidence type="ECO:0000259" key="2">
    <source>
        <dbReference type="Pfam" id="PF13569"/>
    </source>
</evidence>
<accession>A0ABU5J3J6</accession>
<evidence type="ECO:0000259" key="4">
    <source>
        <dbReference type="Pfam" id="PF24879"/>
    </source>
</evidence>
<dbReference type="RefSeq" id="WP_322448227.1">
    <property type="nucleotide sequence ID" value="NZ_JAXOFX010000017.1"/>
</dbReference>